<dbReference type="SUPFAM" id="SSF46689">
    <property type="entry name" value="Homeodomain-like"/>
    <property type="match status" value="2"/>
</dbReference>
<dbReference type="EMBL" id="FWEU01000005">
    <property type="protein sequence ID" value="SLM25840.1"/>
    <property type="molecule type" value="Genomic_DNA"/>
</dbReference>
<keyword evidence="3" id="KW-0804">Transcription</keyword>
<keyword evidence="2 5" id="KW-0238">DNA-binding</keyword>
<protein>
    <submittedName>
        <fullName evidence="5">AraC-type DNA-binding protein</fullName>
    </submittedName>
</protein>
<dbReference type="AlphaFoldDB" id="A0A1W1H2L0"/>
<dbReference type="InterPro" id="IPR018060">
    <property type="entry name" value="HTH_AraC"/>
</dbReference>
<reference evidence="6" key="1">
    <citation type="submission" date="2016-10" db="EMBL/GenBank/DDBJ databases">
        <authorList>
            <person name="Varghese N."/>
        </authorList>
    </citation>
    <scope>NUCLEOTIDE SEQUENCE [LARGE SCALE GENOMIC DNA]</scope>
    <source>
        <strain evidence="6">92MFCol6.1</strain>
    </source>
</reference>
<accession>A0A1W1H2L0</accession>
<sequence length="323" mass="35125">MLRPRCRPHLPNCTRSLPDFPATCDRQAPLRALALQAQAVLRARSLDAEPLLELLPGAWLARTGSTRAPAPALYRPAVAAVLQGAKQVWVGDAVLEYRAGDALLTRQPVPARGMAARGNHQTHFLGLVVELDTVLLRQLLSQLGNPPTGQAPHPAPFSVVALDSPVLSCLLRLLELALDTPDAQRLLWPALQRELLFRLLQGEAGPALLAMAQPSPLARRMAGAIRTLQRSFRQPLDAAALASRAGMGSALFYRHFRAATGLSPLQYQKQLRLIEARRLLQRGGTSISATAFAVGYESPSQFSREFSRLFGHAPREALPPIAR</sequence>
<dbReference type="GO" id="GO:0003700">
    <property type="term" value="F:DNA-binding transcription factor activity"/>
    <property type="evidence" value="ECO:0007669"/>
    <property type="project" value="InterPro"/>
</dbReference>
<dbReference type="Proteomes" id="UP000191133">
    <property type="component" value="Unassembled WGS sequence"/>
</dbReference>
<feature type="domain" description="HTH araC/xylS-type" evidence="4">
    <location>
        <begin position="222"/>
        <end position="320"/>
    </location>
</feature>
<dbReference type="Pfam" id="PF06719">
    <property type="entry name" value="AraC_N"/>
    <property type="match status" value="1"/>
</dbReference>
<dbReference type="PANTHER" id="PTHR43436:SF1">
    <property type="entry name" value="TRANSCRIPTIONAL REGULATORY PROTEIN"/>
    <property type="match status" value="1"/>
</dbReference>
<gene>
    <name evidence="5" type="ORF">SAMN04488690_3594</name>
</gene>
<keyword evidence="1" id="KW-0805">Transcription regulation</keyword>
<evidence type="ECO:0000313" key="6">
    <source>
        <dbReference type="Proteomes" id="UP000191133"/>
    </source>
</evidence>
<dbReference type="InterPro" id="IPR018062">
    <property type="entry name" value="HTH_AraC-typ_CS"/>
</dbReference>
<evidence type="ECO:0000256" key="2">
    <source>
        <dbReference type="ARBA" id="ARBA00023125"/>
    </source>
</evidence>
<name>A0A1W1H2L0_9GAMM</name>
<dbReference type="SMART" id="SM00342">
    <property type="entry name" value="HTH_ARAC"/>
    <property type="match status" value="1"/>
</dbReference>
<dbReference type="Pfam" id="PF12833">
    <property type="entry name" value="HTH_18"/>
    <property type="match status" value="1"/>
</dbReference>
<dbReference type="PANTHER" id="PTHR43436">
    <property type="entry name" value="ARAC-FAMILY TRANSCRIPTIONAL REGULATOR"/>
    <property type="match status" value="1"/>
</dbReference>
<dbReference type="PROSITE" id="PS00041">
    <property type="entry name" value="HTH_ARAC_FAMILY_1"/>
    <property type="match status" value="1"/>
</dbReference>
<evidence type="ECO:0000259" key="4">
    <source>
        <dbReference type="PROSITE" id="PS01124"/>
    </source>
</evidence>
<dbReference type="InterPro" id="IPR009594">
    <property type="entry name" value="Tscrpt_reg_HTH_AraC_N"/>
</dbReference>
<evidence type="ECO:0000313" key="5">
    <source>
        <dbReference type="EMBL" id="SLM25840.1"/>
    </source>
</evidence>
<dbReference type="PROSITE" id="PS01124">
    <property type="entry name" value="HTH_ARAC_FAMILY_2"/>
    <property type="match status" value="1"/>
</dbReference>
<dbReference type="Gene3D" id="1.10.10.60">
    <property type="entry name" value="Homeodomain-like"/>
    <property type="match status" value="2"/>
</dbReference>
<proteinExistence type="predicted"/>
<evidence type="ECO:0000256" key="3">
    <source>
        <dbReference type="ARBA" id="ARBA00023163"/>
    </source>
</evidence>
<dbReference type="GO" id="GO:0043565">
    <property type="term" value="F:sequence-specific DNA binding"/>
    <property type="evidence" value="ECO:0007669"/>
    <property type="project" value="InterPro"/>
</dbReference>
<organism evidence="5 6">
    <name type="scientific">Stenotrophomonas indicatrix</name>
    <dbReference type="NCBI Taxonomy" id="2045451"/>
    <lineage>
        <taxon>Bacteria</taxon>
        <taxon>Pseudomonadati</taxon>
        <taxon>Pseudomonadota</taxon>
        <taxon>Gammaproteobacteria</taxon>
        <taxon>Lysobacterales</taxon>
        <taxon>Lysobacteraceae</taxon>
        <taxon>Stenotrophomonas</taxon>
    </lineage>
</organism>
<dbReference type="InterPro" id="IPR009057">
    <property type="entry name" value="Homeodomain-like_sf"/>
</dbReference>
<evidence type="ECO:0000256" key="1">
    <source>
        <dbReference type="ARBA" id="ARBA00023015"/>
    </source>
</evidence>